<evidence type="ECO:0008006" key="4">
    <source>
        <dbReference type="Google" id="ProtNLM"/>
    </source>
</evidence>
<name>A0A2V2YGV8_9BACL</name>
<dbReference type="EMBL" id="QGTQ01000035">
    <property type="protein sequence ID" value="PWV92442.1"/>
    <property type="molecule type" value="Genomic_DNA"/>
</dbReference>
<reference evidence="2 3" key="1">
    <citation type="submission" date="2018-05" db="EMBL/GenBank/DDBJ databases">
        <title>Genomic Encyclopedia of Type Strains, Phase III (KMG-III): the genomes of soil and plant-associated and newly described type strains.</title>
        <authorList>
            <person name="Whitman W."/>
        </authorList>
    </citation>
    <scope>NUCLEOTIDE SEQUENCE [LARGE SCALE GENOMIC DNA]</scope>
    <source>
        <strain evidence="2 3">CECT 5696</strain>
    </source>
</reference>
<sequence>MNNTQYAVEDPRAHVNQEPRDDLKDVVFGFGGMLAFMTIVFFGMVIIKFVQS</sequence>
<organism evidence="2 3">
    <name type="scientific">Paenibacillus cellulosilyticus</name>
    <dbReference type="NCBI Taxonomy" id="375489"/>
    <lineage>
        <taxon>Bacteria</taxon>
        <taxon>Bacillati</taxon>
        <taxon>Bacillota</taxon>
        <taxon>Bacilli</taxon>
        <taxon>Bacillales</taxon>
        <taxon>Paenibacillaceae</taxon>
        <taxon>Paenibacillus</taxon>
    </lineage>
</organism>
<dbReference type="Proteomes" id="UP000246635">
    <property type="component" value="Unassembled WGS sequence"/>
</dbReference>
<evidence type="ECO:0000313" key="2">
    <source>
        <dbReference type="EMBL" id="PWV92442.1"/>
    </source>
</evidence>
<dbReference type="AlphaFoldDB" id="A0A2V2YGV8"/>
<gene>
    <name evidence="2" type="ORF">DFQ01_1353</name>
</gene>
<comment type="caution">
    <text evidence="2">The sequence shown here is derived from an EMBL/GenBank/DDBJ whole genome shotgun (WGS) entry which is preliminary data.</text>
</comment>
<evidence type="ECO:0000313" key="3">
    <source>
        <dbReference type="Proteomes" id="UP000246635"/>
    </source>
</evidence>
<protein>
    <recommendedName>
        <fullName evidence="4">YqzM-like protein</fullName>
    </recommendedName>
</protein>
<keyword evidence="3" id="KW-1185">Reference proteome</keyword>
<evidence type="ECO:0000256" key="1">
    <source>
        <dbReference type="SAM" id="Phobius"/>
    </source>
</evidence>
<feature type="transmembrane region" description="Helical" evidence="1">
    <location>
        <begin position="26"/>
        <end position="50"/>
    </location>
</feature>
<keyword evidence="1" id="KW-1133">Transmembrane helix</keyword>
<dbReference type="OrthoDB" id="2663483at2"/>
<keyword evidence="1" id="KW-0472">Membrane</keyword>
<accession>A0A2V2YGV8</accession>
<keyword evidence="1" id="KW-0812">Transmembrane</keyword>
<proteinExistence type="predicted"/>
<dbReference type="RefSeq" id="WP_110047029.1">
    <property type="nucleotide sequence ID" value="NZ_CP054613.1"/>
</dbReference>